<gene>
    <name evidence="10 12" type="primary">gatA</name>
    <name evidence="12" type="ORF">DDZ13_08740</name>
</gene>
<dbReference type="InterPro" id="IPR023631">
    <property type="entry name" value="Amidase_dom"/>
</dbReference>
<dbReference type="PIRSF" id="PIRSF001221">
    <property type="entry name" value="Amidase_fungi"/>
    <property type="match status" value="1"/>
</dbReference>
<dbReference type="OrthoDB" id="9811471at2"/>
<dbReference type="GO" id="GO:0005524">
    <property type="term" value="F:ATP binding"/>
    <property type="evidence" value="ECO:0007669"/>
    <property type="project" value="UniProtKB-KW"/>
</dbReference>
<dbReference type="AlphaFoldDB" id="A0A317ZF32"/>
<dbReference type="NCBIfam" id="TIGR00132">
    <property type="entry name" value="gatA"/>
    <property type="match status" value="1"/>
</dbReference>
<sequence length="488" mass="52069">MPETYFKTIAELSAVLEAGELTSVQLTQAVIDRTAAVDEKVKAFLSYDAGDALAQAKASDERRAAGKALSKLDGIPVGIKDVLAVKDQPLGCASKMLENYVSPYDATCVAKLREAGAIIWGRLNMDEFAMGSSTENSAHQTTANPWDLETIPGGSSGGSAAALAAGEAIATLGTDTGGSIRQPAALCGVVGMKPTYGMVSRYGLVAFASSLDQVGPFARTVEDAAILLEAMLGKDDLDSTSIAPQGDTDYAAALKEKKGPWKLGVPREFFGEGIDPEVKANIEQAIDWYKSQGCEIVDISLPHSDLAVPVYYIVATAEASSNLARFDGVRYSHRSEEAKDALTLFTKSRGEGFGDEVKRRIILGTYVLSSGYYDAYYKRAQKVRRLILGDFEKAFEQVDAILTPTSPTPAFKRGERADDPLAMYLSDVYTISVNLAGLPAISVPSGFTESGLPVGLQVIGKAFGEADMFAVAHAFEQGHDYHKQTPNL</sequence>
<proteinExistence type="inferred from homology"/>
<organism evidence="12 13">
    <name type="scientific">Coraliomargarita sinensis</name>
    <dbReference type="NCBI Taxonomy" id="2174842"/>
    <lineage>
        <taxon>Bacteria</taxon>
        <taxon>Pseudomonadati</taxon>
        <taxon>Verrucomicrobiota</taxon>
        <taxon>Opitutia</taxon>
        <taxon>Puniceicoccales</taxon>
        <taxon>Coraliomargaritaceae</taxon>
        <taxon>Coraliomargarita</taxon>
    </lineage>
</organism>
<keyword evidence="8 10" id="KW-0648">Protein biosynthesis</keyword>
<protein>
    <recommendedName>
        <fullName evidence="4 10">Glutamyl-tRNA(Gln) amidotransferase subunit A</fullName>
        <shortName evidence="10">Glu-ADT subunit A</shortName>
        <ecNumber evidence="3 10">6.3.5.7</ecNumber>
    </recommendedName>
</protein>
<evidence type="ECO:0000313" key="12">
    <source>
        <dbReference type="EMBL" id="PXA04115.1"/>
    </source>
</evidence>
<dbReference type="RefSeq" id="WP_110131062.1">
    <property type="nucleotide sequence ID" value="NZ_QHJQ01000005.1"/>
</dbReference>
<evidence type="ECO:0000256" key="5">
    <source>
        <dbReference type="ARBA" id="ARBA00022598"/>
    </source>
</evidence>
<dbReference type="Pfam" id="PF01425">
    <property type="entry name" value="Amidase"/>
    <property type="match status" value="1"/>
</dbReference>
<accession>A0A317ZF32</accession>
<comment type="caution">
    <text evidence="12">The sequence shown here is derived from an EMBL/GenBank/DDBJ whole genome shotgun (WGS) entry which is preliminary data.</text>
</comment>
<evidence type="ECO:0000259" key="11">
    <source>
        <dbReference type="Pfam" id="PF01425"/>
    </source>
</evidence>
<dbReference type="GO" id="GO:0006412">
    <property type="term" value="P:translation"/>
    <property type="evidence" value="ECO:0007669"/>
    <property type="project" value="UniProtKB-UniRule"/>
</dbReference>
<feature type="domain" description="Amidase" evidence="11">
    <location>
        <begin position="26"/>
        <end position="466"/>
    </location>
</feature>
<feature type="active site" description="Charge relay system" evidence="10">
    <location>
        <position position="155"/>
    </location>
</feature>
<dbReference type="PANTHER" id="PTHR11895:SF151">
    <property type="entry name" value="GLUTAMYL-TRNA(GLN) AMIDOTRANSFERASE SUBUNIT A"/>
    <property type="match status" value="1"/>
</dbReference>
<evidence type="ECO:0000256" key="1">
    <source>
        <dbReference type="ARBA" id="ARBA00008069"/>
    </source>
</evidence>
<evidence type="ECO:0000256" key="10">
    <source>
        <dbReference type="HAMAP-Rule" id="MF_00120"/>
    </source>
</evidence>
<dbReference type="InterPro" id="IPR000120">
    <property type="entry name" value="Amidase"/>
</dbReference>
<keyword evidence="13" id="KW-1185">Reference proteome</keyword>
<name>A0A317ZF32_9BACT</name>
<evidence type="ECO:0000256" key="3">
    <source>
        <dbReference type="ARBA" id="ARBA00012739"/>
    </source>
</evidence>
<dbReference type="Gene3D" id="3.90.1300.10">
    <property type="entry name" value="Amidase signature (AS) domain"/>
    <property type="match status" value="1"/>
</dbReference>
<dbReference type="EC" id="6.3.5.7" evidence="3 10"/>
<keyword evidence="5 10" id="KW-0436">Ligase</keyword>
<dbReference type="PANTHER" id="PTHR11895">
    <property type="entry name" value="TRANSAMIDASE"/>
    <property type="match status" value="1"/>
</dbReference>
<dbReference type="InterPro" id="IPR036928">
    <property type="entry name" value="AS_sf"/>
</dbReference>
<dbReference type="GO" id="GO:0030956">
    <property type="term" value="C:glutamyl-tRNA(Gln) amidotransferase complex"/>
    <property type="evidence" value="ECO:0007669"/>
    <property type="project" value="InterPro"/>
</dbReference>
<dbReference type="PROSITE" id="PS00571">
    <property type="entry name" value="AMIDASES"/>
    <property type="match status" value="1"/>
</dbReference>
<evidence type="ECO:0000256" key="8">
    <source>
        <dbReference type="ARBA" id="ARBA00022917"/>
    </source>
</evidence>
<evidence type="ECO:0000313" key="13">
    <source>
        <dbReference type="Proteomes" id="UP000247099"/>
    </source>
</evidence>
<dbReference type="SUPFAM" id="SSF75304">
    <property type="entry name" value="Amidase signature (AS) enzymes"/>
    <property type="match status" value="1"/>
</dbReference>
<reference evidence="12 13" key="1">
    <citation type="submission" date="2018-05" db="EMBL/GenBank/DDBJ databases">
        <title>Coraliomargarita sinensis sp. nov., isolated from a marine solar saltern.</title>
        <authorList>
            <person name="Zhou L.Y."/>
        </authorList>
    </citation>
    <scope>NUCLEOTIDE SEQUENCE [LARGE SCALE GENOMIC DNA]</scope>
    <source>
        <strain evidence="12 13">WN38</strain>
    </source>
</reference>
<comment type="function">
    <text evidence="10">Allows the formation of correctly charged Gln-tRNA(Gln) through the transamidation of misacylated Glu-tRNA(Gln) in organisms which lack glutaminyl-tRNA synthetase. The reaction takes place in the presence of glutamine and ATP through an activated gamma-phospho-Glu-tRNA(Gln).</text>
</comment>
<dbReference type="InterPro" id="IPR020556">
    <property type="entry name" value="Amidase_CS"/>
</dbReference>
<evidence type="ECO:0000256" key="4">
    <source>
        <dbReference type="ARBA" id="ARBA00014428"/>
    </source>
</evidence>
<feature type="active site" description="Charge relay system" evidence="10">
    <location>
        <position position="80"/>
    </location>
</feature>
<feature type="active site" description="Acyl-ester intermediate" evidence="10">
    <location>
        <position position="179"/>
    </location>
</feature>
<evidence type="ECO:0000256" key="6">
    <source>
        <dbReference type="ARBA" id="ARBA00022741"/>
    </source>
</evidence>
<evidence type="ECO:0000256" key="7">
    <source>
        <dbReference type="ARBA" id="ARBA00022840"/>
    </source>
</evidence>
<dbReference type="EMBL" id="QHJQ01000005">
    <property type="protein sequence ID" value="PXA04115.1"/>
    <property type="molecule type" value="Genomic_DNA"/>
</dbReference>
<evidence type="ECO:0000256" key="9">
    <source>
        <dbReference type="ARBA" id="ARBA00047407"/>
    </source>
</evidence>
<dbReference type="HAMAP" id="MF_00120">
    <property type="entry name" value="GatA"/>
    <property type="match status" value="1"/>
</dbReference>
<comment type="subunit">
    <text evidence="2 10">Heterotrimer of A, B and C subunits.</text>
</comment>
<comment type="similarity">
    <text evidence="1 10">Belongs to the amidase family. GatA subfamily.</text>
</comment>
<keyword evidence="12" id="KW-0808">Transferase</keyword>
<dbReference type="InterPro" id="IPR004412">
    <property type="entry name" value="GatA"/>
</dbReference>
<dbReference type="Proteomes" id="UP000247099">
    <property type="component" value="Unassembled WGS sequence"/>
</dbReference>
<keyword evidence="7 10" id="KW-0067">ATP-binding</keyword>
<comment type="catalytic activity">
    <reaction evidence="9 10">
        <text>L-glutamyl-tRNA(Gln) + L-glutamine + ATP + H2O = L-glutaminyl-tRNA(Gln) + L-glutamate + ADP + phosphate + H(+)</text>
        <dbReference type="Rhea" id="RHEA:17521"/>
        <dbReference type="Rhea" id="RHEA-COMP:9681"/>
        <dbReference type="Rhea" id="RHEA-COMP:9684"/>
        <dbReference type="ChEBI" id="CHEBI:15377"/>
        <dbReference type="ChEBI" id="CHEBI:15378"/>
        <dbReference type="ChEBI" id="CHEBI:29985"/>
        <dbReference type="ChEBI" id="CHEBI:30616"/>
        <dbReference type="ChEBI" id="CHEBI:43474"/>
        <dbReference type="ChEBI" id="CHEBI:58359"/>
        <dbReference type="ChEBI" id="CHEBI:78520"/>
        <dbReference type="ChEBI" id="CHEBI:78521"/>
        <dbReference type="ChEBI" id="CHEBI:456216"/>
        <dbReference type="EC" id="6.3.5.7"/>
    </reaction>
</comment>
<dbReference type="GO" id="GO:0050567">
    <property type="term" value="F:glutaminyl-tRNA synthase (glutamine-hydrolyzing) activity"/>
    <property type="evidence" value="ECO:0007669"/>
    <property type="project" value="UniProtKB-UniRule"/>
</dbReference>
<evidence type="ECO:0000256" key="2">
    <source>
        <dbReference type="ARBA" id="ARBA00011123"/>
    </source>
</evidence>
<dbReference type="InParanoid" id="A0A317ZF32"/>
<dbReference type="GO" id="GO:0016740">
    <property type="term" value="F:transferase activity"/>
    <property type="evidence" value="ECO:0007669"/>
    <property type="project" value="UniProtKB-KW"/>
</dbReference>
<keyword evidence="6 10" id="KW-0547">Nucleotide-binding</keyword>